<proteinExistence type="predicted"/>
<organism evidence="1 2">
    <name type="scientific">Zestosphaera tikiterensis</name>
    <dbReference type="NCBI Taxonomy" id="1973259"/>
    <lineage>
        <taxon>Archaea</taxon>
        <taxon>Thermoproteota</taxon>
        <taxon>Thermoprotei</taxon>
        <taxon>Desulfurococcales</taxon>
        <taxon>Desulfurococcaceae</taxon>
        <taxon>Zestosphaera</taxon>
    </lineage>
</organism>
<dbReference type="InterPro" id="IPR025354">
    <property type="entry name" value="DUF4258"/>
</dbReference>
<dbReference type="Proteomes" id="UP000244093">
    <property type="component" value="Unassembled WGS sequence"/>
</dbReference>
<reference evidence="1" key="2">
    <citation type="journal article" date="2018" name="Syst. Appl. Microbiol.">
        <title>A new symbiotic nanoarchaeote (Candidatus Nanoclepta minutus) and its host (Zestosphaera tikiterensis gen. nov., sp. nov.) from a New Zealand hot spring.</title>
        <authorList>
            <person name="St John E."/>
            <person name="Liu Y."/>
            <person name="Podar M."/>
            <person name="Stott M.B."/>
            <person name="Meneghin J."/>
            <person name="Chen Z."/>
            <person name="Lagutin K."/>
            <person name="Mitchell K."/>
            <person name="Reysenbach A.L."/>
        </authorList>
    </citation>
    <scope>NUCLEOTIDE SEQUENCE [LARGE SCALE GENOMIC DNA]</scope>
    <source>
        <strain evidence="1">NZ3</strain>
    </source>
</reference>
<evidence type="ECO:0008006" key="3">
    <source>
        <dbReference type="Google" id="ProtNLM"/>
    </source>
</evidence>
<dbReference type="AlphaFoldDB" id="A0A2R7Y8L3"/>
<dbReference type="Pfam" id="PF14076">
    <property type="entry name" value="DUF4258"/>
    <property type="match status" value="1"/>
</dbReference>
<evidence type="ECO:0000313" key="2">
    <source>
        <dbReference type="Proteomes" id="UP000244093"/>
    </source>
</evidence>
<reference evidence="1" key="1">
    <citation type="submission" date="2017-04" db="EMBL/GenBank/DDBJ databases">
        <authorList>
            <person name="Afonso C.L."/>
            <person name="Miller P.J."/>
            <person name="Scott M.A."/>
            <person name="Spackman E."/>
            <person name="Goraichik I."/>
            <person name="Dimitrov K.M."/>
            <person name="Suarez D.L."/>
            <person name="Swayne D.E."/>
        </authorList>
    </citation>
    <scope>NUCLEOTIDE SEQUENCE</scope>
    <source>
        <strain evidence="1">NZ3</strain>
    </source>
</reference>
<comment type="caution">
    <text evidence="1">The sequence shown here is derived from an EMBL/GenBank/DDBJ whole genome shotgun (WGS) entry which is preliminary data.</text>
</comment>
<protein>
    <recommendedName>
        <fullName evidence="3">DUF4258 domain-containing protein</fullName>
    </recommendedName>
</protein>
<dbReference type="EMBL" id="NBVN01000001">
    <property type="protein sequence ID" value="PUA33891.1"/>
    <property type="molecule type" value="Genomic_DNA"/>
</dbReference>
<gene>
    <name evidence="1" type="ORF">B7O98_00255</name>
</gene>
<evidence type="ECO:0000313" key="1">
    <source>
        <dbReference type="EMBL" id="PUA33891.1"/>
    </source>
</evidence>
<accession>A0A2R7Y8L3</accession>
<name>A0A2R7Y8L3_9CREN</name>
<sequence length="84" mass="10043">MKIRYTLHALERIHQRGIAKELVEECIRNPDRDEKLEYAHRCIKKLNDMVLIVIYRKDNDSIMILTAFKSTKSINIYRIAAFTY</sequence>